<evidence type="ECO:0000313" key="4">
    <source>
        <dbReference type="EMBL" id="PFH31142.1"/>
    </source>
</evidence>
<keyword evidence="1" id="KW-0489">Methyltransferase</keyword>
<evidence type="ECO:0008006" key="6">
    <source>
        <dbReference type="Google" id="ProtNLM"/>
    </source>
</evidence>
<dbReference type="InterPro" id="IPR007213">
    <property type="entry name" value="Ppm1/Ppm2/Tcmp"/>
</dbReference>
<dbReference type="Pfam" id="PF04072">
    <property type="entry name" value="LCM"/>
    <property type="match status" value="1"/>
</dbReference>
<dbReference type="GO" id="GO:0032259">
    <property type="term" value="P:methylation"/>
    <property type="evidence" value="ECO:0007669"/>
    <property type="project" value="UniProtKB-KW"/>
</dbReference>
<dbReference type="Gene3D" id="3.40.50.150">
    <property type="entry name" value="Vaccinia Virus protein VP39"/>
    <property type="match status" value="1"/>
</dbReference>
<dbReference type="GO" id="GO:0008168">
    <property type="term" value="F:methyltransferase activity"/>
    <property type="evidence" value="ECO:0007669"/>
    <property type="project" value="UniProtKB-KW"/>
</dbReference>
<dbReference type="AlphaFoldDB" id="A0A2A9M6Y3"/>
<dbReference type="STRING" id="94643.A0A2A9M6Y3"/>
<evidence type="ECO:0000256" key="3">
    <source>
        <dbReference type="SAM" id="MobiDB-lite"/>
    </source>
</evidence>
<dbReference type="PANTHER" id="PTHR43619:SF2">
    <property type="entry name" value="S-ADENOSYL-L-METHIONINE-DEPENDENT METHYLTRANSFERASES SUPERFAMILY PROTEIN"/>
    <property type="match status" value="1"/>
</dbReference>
<dbReference type="SUPFAM" id="SSF53335">
    <property type="entry name" value="S-adenosyl-L-methionine-dependent methyltransferases"/>
    <property type="match status" value="1"/>
</dbReference>
<gene>
    <name evidence="4" type="ORF">BESB_030160</name>
</gene>
<dbReference type="InterPro" id="IPR029063">
    <property type="entry name" value="SAM-dependent_MTases_sf"/>
</dbReference>
<dbReference type="Proteomes" id="UP000224006">
    <property type="component" value="Chromosome XIII"/>
</dbReference>
<accession>A0A2A9M6Y3</accession>
<reference evidence="4 5" key="1">
    <citation type="submission" date="2017-09" db="EMBL/GenBank/DDBJ databases">
        <title>Genome sequencing of Besnoitia besnoiti strain Bb-Ger1.</title>
        <authorList>
            <person name="Schares G."/>
            <person name="Venepally P."/>
            <person name="Lorenzi H.A."/>
        </authorList>
    </citation>
    <scope>NUCLEOTIDE SEQUENCE [LARGE SCALE GENOMIC DNA]</scope>
    <source>
        <strain evidence="4 5">Bb-Ger1</strain>
    </source>
</reference>
<protein>
    <recommendedName>
        <fullName evidence="6">Methyltransferase</fullName>
    </recommendedName>
</protein>
<dbReference type="OrthoDB" id="203237at2759"/>
<proteinExistence type="predicted"/>
<keyword evidence="2" id="KW-0808">Transferase</keyword>
<name>A0A2A9M6Y3_BESBE</name>
<dbReference type="KEGG" id="bbes:BESB_030160"/>
<dbReference type="GeneID" id="40308068"/>
<comment type="caution">
    <text evidence="4">The sequence shown here is derived from an EMBL/GenBank/DDBJ whole genome shotgun (WGS) entry which is preliminary data.</text>
</comment>
<dbReference type="PANTHER" id="PTHR43619">
    <property type="entry name" value="S-ADENOSYL-L-METHIONINE-DEPENDENT METHYLTRANSFERASE YKTD-RELATED"/>
    <property type="match status" value="1"/>
</dbReference>
<keyword evidence="5" id="KW-1185">Reference proteome</keyword>
<dbReference type="RefSeq" id="XP_029215151.1">
    <property type="nucleotide sequence ID" value="XM_029361684.1"/>
</dbReference>
<feature type="region of interest" description="Disordered" evidence="3">
    <location>
        <begin position="322"/>
        <end position="349"/>
    </location>
</feature>
<evidence type="ECO:0000256" key="2">
    <source>
        <dbReference type="ARBA" id="ARBA00022679"/>
    </source>
</evidence>
<evidence type="ECO:0000313" key="5">
    <source>
        <dbReference type="Proteomes" id="UP000224006"/>
    </source>
</evidence>
<feature type="compositionally biased region" description="Polar residues" evidence="3">
    <location>
        <begin position="322"/>
        <end position="332"/>
    </location>
</feature>
<dbReference type="EMBL" id="NWUJ01000016">
    <property type="protein sequence ID" value="PFH31142.1"/>
    <property type="molecule type" value="Genomic_DNA"/>
</dbReference>
<evidence type="ECO:0000256" key="1">
    <source>
        <dbReference type="ARBA" id="ARBA00022603"/>
    </source>
</evidence>
<feature type="compositionally biased region" description="Basic and acidic residues" evidence="3">
    <location>
        <begin position="333"/>
        <end position="344"/>
    </location>
</feature>
<dbReference type="VEuPathDB" id="ToxoDB:BESB_030160"/>
<organism evidence="4 5">
    <name type="scientific">Besnoitia besnoiti</name>
    <name type="common">Apicomplexan protozoan</name>
    <dbReference type="NCBI Taxonomy" id="94643"/>
    <lineage>
        <taxon>Eukaryota</taxon>
        <taxon>Sar</taxon>
        <taxon>Alveolata</taxon>
        <taxon>Apicomplexa</taxon>
        <taxon>Conoidasida</taxon>
        <taxon>Coccidia</taxon>
        <taxon>Eucoccidiorida</taxon>
        <taxon>Eimeriorina</taxon>
        <taxon>Sarcocystidae</taxon>
        <taxon>Besnoitia</taxon>
    </lineage>
</organism>
<sequence>MKGTLHYLQYISRRLSGACVLVGMTIVLASVRVVEDAVIFLTSLFEDKTWNASHVARLRFLSTFISPIVATRKEEKDQKSSSSTCPYLTGSFPIAHDFSERRFLIGFAPMFFVRCIMRLMSAFPSWHAEIVYLCSMLCHKLSFVSELCRSFLQLWGYVAIRTAHFDSFCKWAIAKKDVTQVIIVGAGFDTRAYRFAGLTTYHGVRVVEMDLHHVQWKKCTNLLNALNGDDLLTGYRTLRFVSCDLERDNFGERLRSAGVRRDATTALLLEGVSPYVKPKELRHVLEDIRAYFSSDSKSSSGAKGADVYLLMDYLIDEDILNDGSTKHSGSSESPEKDGRQREAGARWGGGQWRKGPLKRLSHLITHAPEKWSFLPDDAGKWAGASGWKEVWRTSAKDAGASLADHRYCKIFQSVSELPVGVSLFQLKKE</sequence>